<evidence type="ECO:0000313" key="2">
    <source>
        <dbReference type="EnsemblMetazoa" id="tetur01g15100.1"/>
    </source>
</evidence>
<dbReference type="EMBL" id="CAEY01000484">
    <property type="status" value="NOT_ANNOTATED_CDS"/>
    <property type="molecule type" value="Genomic_DNA"/>
</dbReference>
<dbReference type="AlphaFoldDB" id="T1JTR2"/>
<dbReference type="STRING" id="32264.T1JTR2"/>
<protein>
    <submittedName>
        <fullName evidence="2">Uncharacterized protein</fullName>
    </submittedName>
</protein>
<reference evidence="3" key="1">
    <citation type="submission" date="2011-08" db="EMBL/GenBank/DDBJ databases">
        <authorList>
            <person name="Rombauts S."/>
        </authorList>
    </citation>
    <scope>NUCLEOTIDE SEQUENCE</scope>
    <source>
        <strain evidence="3">London</strain>
    </source>
</reference>
<dbReference type="EnsemblMetazoa" id="tetur01g15100.1">
    <property type="protein sequence ID" value="tetur01g15100.1"/>
    <property type="gene ID" value="tetur01g15100"/>
</dbReference>
<name>T1JTR2_TETUR</name>
<evidence type="ECO:0000313" key="3">
    <source>
        <dbReference type="Proteomes" id="UP000015104"/>
    </source>
</evidence>
<reference evidence="2" key="2">
    <citation type="submission" date="2015-06" db="UniProtKB">
        <authorList>
            <consortium name="EnsemblMetazoa"/>
        </authorList>
    </citation>
    <scope>IDENTIFICATION</scope>
</reference>
<proteinExistence type="predicted"/>
<feature type="region of interest" description="Disordered" evidence="1">
    <location>
        <begin position="172"/>
        <end position="208"/>
    </location>
</feature>
<dbReference type="KEGG" id="tut:107372199"/>
<gene>
    <name evidence="2" type="primary">107372199</name>
</gene>
<dbReference type="Proteomes" id="UP000015104">
    <property type="component" value="Unassembled WGS sequence"/>
</dbReference>
<organism evidence="2 3">
    <name type="scientific">Tetranychus urticae</name>
    <name type="common">Two-spotted spider mite</name>
    <dbReference type="NCBI Taxonomy" id="32264"/>
    <lineage>
        <taxon>Eukaryota</taxon>
        <taxon>Metazoa</taxon>
        <taxon>Ecdysozoa</taxon>
        <taxon>Arthropoda</taxon>
        <taxon>Chelicerata</taxon>
        <taxon>Arachnida</taxon>
        <taxon>Acari</taxon>
        <taxon>Acariformes</taxon>
        <taxon>Trombidiformes</taxon>
        <taxon>Prostigmata</taxon>
        <taxon>Eleutherengona</taxon>
        <taxon>Raphignathae</taxon>
        <taxon>Tetranychoidea</taxon>
        <taxon>Tetranychidae</taxon>
        <taxon>Tetranychus</taxon>
    </lineage>
</organism>
<sequence length="208" mass="22152">MVQFIDWVKFNIVYGLFIYITLPIDISTSIPISTQKLNIDSNGVHSKDESVERSKRFACLFGCNSCGSSANRPRPRARKRTRLIPLPPLIIPQPSSNQLGPIAATSADPFFSFPSLPALPDLPSFPALPSFPQIPDFPPLPAFPELPIPKKLPRLPNLPALPKLPSFPSAPFPPLPPMPPLAPPGGLPAPPGLPGAPGLPAPPAPPVG</sequence>
<keyword evidence="3" id="KW-1185">Reference proteome</keyword>
<evidence type="ECO:0000256" key="1">
    <source>
        <dbReference type="SAM" id="MobiDB-lite"/>
    </source>
</evidence>
<dbReference type="HOGENOM" id="CLU_1322415_0_0_1"/>
<accession>T1JTR2</accession>